<dbReference type="InterPro" id="IPR013130">
    <property type="entry name" value="Fe3_Rdtase_TM_dom"/>
</dbReference>
<dbReference type="EMBL" id="CXWD01000007">
    <property type="protein sequence ID" value="CTQ69644.1"/>
    <property type="molecule type" value="Genomic_DNA"/>
</dbReference>
<feature type="transmembrane region" description="Helical" evidence="5">
    <location>
        <begin position="114"/>
        <end position="134"/>
    </location>
</feature>
<gene>
    <name evidence="7" type="ORF">LAX5112_02194</name>
</gene>
<dbReference type="Pfam" id="PF01794">
    <property type="entry name" value="Ferric_reduct"/>
    <property type="match status" value="1"/>
</dbReference>
<proteinExistence type="predicted"/>
<feature type="transmembrane region" description="Helical" evidence="5">
    <location>
        <begin position="76"/>
        <end position="94"/>
    </location>
</feature>
<protein>
    <submittedName>
        <fullName evidence="7">Ferric reductase like transmembrane component</fullName>
    </submittedName>
</protein>
<dbReference type="GO" id="GO:0016020">
    <property type="term" value="C:membrane"/>
    <property type="evidence" value="ECO:0007669"/>
    <property type="project" value="UniProtKB-SubCell"/>
</dbReference>
<name>A0A0M7A7P3_9HYPH</name>
<evidence type="ECO:0000256" key="2">
    <source>
        <dbReference type="ARBA" id="ARBA00022692"/>
    </source>
</evidence>
<evidence type="ECO:0000313" key="8">
    <source>
        <dbReference type="Proteomes" id="UP000053235"/>
    </source>
</evidence>
<evidence type="ECO:0000259" key="6">
    <source>
        <dbReference type="Pfam" id="PF01794"/>
    </source>
</evidence>
<evidence type="ECO:0000256" key="1">
    <source>
        <dbReference type="ARBA" id="ARBA00004141"/>
    </source>
</evidence>
<dbReference type="Proteomes" id="UP000053235">
    <property type="component" value="Unassembled WGS sequence"/>
</dbReference>
<evidence type="ECO:0000256" key="5">
    <source>
        <dbReference type="SAM" id="Phobius"/>
    </source>
</evidence>
<dbReference type="AlphaFoldDB" id="A0A0M7A7P3"/>
<organism evidence="7 8">
    <name type="scientific">Roseibium alexandrii</name>
    <dbReference type="NCBI Taxonomy" id="388408"/>
    <lineage>
        <taxon>Bacteria</taxon>
        <taxon>Pseudomonadati</taxon>
        <taxon>Pseudomonadota</taxon>
        <taxon>Alphaproteobacteria</taxon>
        <taxon>Hyphomicrobiales</taxon>
        <taxon>Stappiaceae</taxon>
        <taxon>Roseibium</taxon>
    </lineage>
</organism>
<keyword evidence="2 5" id="KW-0812">Transmembrane</keyword>
<accession>A0A0M7A7P3</accession>
<dbReference type="STRING" id="388408.LAX5112_02194"/>
<evidence type="ECO:0000256" key="3">
    <source>
        <dbReference type="ARBA" id="ARBA00022989"/>
    </source>
</evidence>
<evidence type="ECO:0000256" key="4">
    <source>
        <dbReference type="ARBA" id="ARBA00023136"/>
    </source>
</evidence>
<feature type="domain" description="Ferric oxidoreductase" evidence="6">
    <location>
        <begin position="43"/>
        <end position="157"/>
    </location>
</feature>
<dbReference type="OrthoDB" id="7917288at2"/>
<dbReference type="RefSeq" id="WP_055671835.1">
    <property type="nucleotide sequence ID" value="NZ_CXWD01000007.1"/>
</dbReference>
<evidence type="ECO:0000313" key="7">
    <source>
        <dbReference type="EMBL" id="CTQ69644.1"/>
    </source>
</evidence>
<feature type="transmembrane region" description="Helical" evidence="5">
    <location>
        <begin position="39"/>
        <end position="64"/>
    </location>
</feature>
<keyword evidence="8" id="KW-1185">Reference proteome</keyword>
<keyword evidence="3 5" id="KW-1133">Transmembrane helix</keyword>
<reference evidence="8" key="1">
    <citation type="submission" date="2015-07" db="EMBL/GenBank/DDBJ databases">
        <authorList>
            <person name="Rodrigo-Torres Lidia"/>
            <person name="Arahal R.David."/>
        </authorList>
    </citation>
    <scope>NUCLEOTIDE SEQUENCE [LARGE SCALE GENOMIC DNA]</scope>
    <source>
        <strain evidence="8">CECT 5112</strain>
    </source>
</reference>
<sequence>MKPFQKAVLWGLIGAVVIAPLLAAASSPLLAWRDPVYIASGFAGILAMALLVLQPLLAGGLLPGVSLAKSRAVHRWAGTLLVLMVVLHVGGLWVTSPPDVVDALLFRSPTPFSAWGVIAMWCIFAAGLVAVLRRRLRWRPKTWQKIHSTLALGVVIGGAAHAFLIEGTMEPVTKAILCVAAVVVTLKAIRDLRIWSGRAIANPNTRTGSVR</sequence>
<comment type="subcellular location">
    <subcellularLocation>
        <location evidence="1">Membrane</location>
        <topology evidence="1">Multi-pass membrane protein</topology>
    </subcellularLocation>
</comment>
<keyword evidence="4 5" id="KW-0472">Membrane</keyword>